<dbReference type="Proteomes" id="UP000242705">
    <property type="component" value="Unassembled WGS sequence"/>
</dbReference>
<evidence type="ECO:0000313" key="3">
    <source>
        <dbReference type="Proteomes" id="UP000242705"/>
    </source>
</evidence>
<proteinExistence type="predicted"/>
<dbReference type="InterPro" id="IPR006698">
    <property type="entry name" value="UPF0229"/>
</dbReference>
<feature type="compositionally biased region" description="Gly residues" evidence="1">
    <location>
        <begin position="71"/>
        <end position="82"/>
    </location>
</feature>
<evidence type="ECO:0000313" key="2">
    <source>
        <dbReference type="EMBL" id="PSR28984.1"/>
    </source>
</evidence>
<evidence type="ECO:0000256" key="1">
    <source>
        <dbReference type="SAM" id="MobiDB-lite"/>
    </source>
</evidence>
<feature type="region of interest" description="Disordered" evidence="1">
    <location>
        <begin position="63"/>
        <end position="84"/>
    </location>
</feature>
<dbReference type="PANTHER" id="PTHR30510:SF2">
    <property type="entry name" value="UPF0229 PROTEIN YEAH"/>
    <property type="match status" value="1"/>
</dbReference>
<gene>
    <name evidence="2" type="ORF">C7B47_03270</name>
</gene>
<protein>
    <recommendedName>
        <fullName evidence="4">DUF444 family protein</fullName>
    </recommendedName>
</protein>
<organism evidence="2 3">
    <name type="scientific">Sulfobacillus thermosulfidooxidans</name>
    <dbReference type="NCBI Taxonomy" id="28034"/>
    <lineage>
        <taxon>Bacteria</taxon>
        <taxon>Bacillati</taxon>
        <taxon>Bacillota</taxon>
        <taxon>Clostridia</taxon>
        <taxon>Eubacteriales</taxon>
        <taxon>Clostridiales Family XVII. Incertae Sedis</taxon>
        <taxon>Sulfobacillus</taxon>
    </lineage>
</organism>
<accession>A0A2T2X3B5</accession>
<dbReference type="Pfam" id="PF04285">
    <property type="entry name" value="DUF444"/>
    <property type="match status" value="2"/>
</dbReference>
<dbReference type="EMBL" id="PXYX01000004">
    <property type="protein sequence ID" value="PSR28984.1"/>
    <property type="molecule type" value="Genomic_DNA"/>
</dbReference>
<evidence type="ECO:0008006" key="4">
    <source>
        <dbReference type="Google" id="ProtNLM"/>
    </source>
</evidence>
<name>A0A2T2X3B5_SULTH</name>
<comment type="caution">
    <text evidence="2">The sequence shown here is derived from an EMBL/GenBank/DDBJ whole genome shotgun (WGS) entry which is preliminary data.</text>
</comment>
<dbReference type="SUPFAM" id="SSF53300">
    <property type="entry name" value="vWA-like"/>
    <property type="match status" value="1"/>
</dbReference>
<dbReference type="InterPro" id="IPR036465">
    <property type="entry name" value="vWFA_dom_sf"/>
</dbReference>
<reference evidence="2 3" key="1">
    <citation type="journal article" date="2014" name="BMC Genomics">
        <title>Comparison of environmental and isolate Sulfobacillus genomes reveals diverse carbon, sulfur, nitrogen, and hydrogen metabolisms.</title>
        <authorList>
            <person name="Justice N.B."/>
            <person name="Norman A."/>
            <person name="Brown C.T."/>
            <person name="Singh A."/>
            <person name="Thomas B.C."/>
            <person name="Banfield J.F."/>
        </authorList>
    </citation>
    <scope>NUCLEOTIDE SEQUENCE [LARGE SCALE GENOMIC DNA]</scope>
    <source>
        <strain evidence="2">AMDSBA5</strain>
    </source>
</reference>
<dbReference type="AlphaFoldDB" id="A0A2T2X3B5"/>
<dbReference type="PANTHER" id="PTHR30510">
    <property type="entry name" value="UPF0229 PROTEIN YEAH"/>
    <property type="match status" value="1"/>
</dbReference>
<sequence length="352" mass="40597">MNGGMTMDLYDHKGELDRQWYLRKLSQAIKAKLPELITQEAVMGSAPDQRIRVAVRKLEEPDFRYQPQGSAGQGNGLGPGQEGGDDVVWIELTTEEIMDLLLEDLKLPRLDDKPRGVLHGEKDRYDDVSTHGPWSNIDKRRSLYQAAKQGRDYLTQDDLRYRSWRTYPKPVTAAVITLVRDASGSMDESKRYLSKSAAWWLVQWIRRQYRYAEIRYFLHTTVPVEVDEKDFFNREITGGTAILSTYQTILQLWDHDFPHEDWNRYLLHFSDGDIWSDYGRELIEIIQTLLSTSSLLGYFEVEGHKGVSPLWSLFRKSAELGGHFHPAMRMAKIDSKEHILPAIRAVIDGHGS</sequence>